<organism evidence="2 3">
    <name type="scientific">Dactylosporangium aurantiacum</name>
    <dbReference type="NCBI Taxonomy" id="35754"/>
    <lineage>
        <taxon>Bacteria</taxon>
        <taxon>Bacillati</taxon>
        <taxon>Actinomycetota</taxon>
        <taxon>Actinomycetes</taxon>
        <taxon>Micromonosporales</taxon>
        <taxon>Micromonosporaceae</taxon>
        <taxon>Dactylosporangium</taxon>
    </lineage>
</organism>
<sequence>MSIAALDQHHGPWTEDDYFALGETTNRFELIDGSLLMSPAPTPRHQHLSRRLANALEPGASAVDLWTFEAVNLRLQTDRIVIPDLAVTDTDEPTTFEASDVTLVGEVVSPKNAAADRLVKMHLYAAARIGWYLLAERDEEVQVTLRLLRLDGGHYVEHAVAKHGEVLSSDVPFAIEIDTRDLMRR</sequence>
<dbReference type="Proteomes" id="UP001058003">
    <property type="component" value="Chromosome"/>
</dbReference>
<dbReference type="SUPFAM" id="SSF52980">
    <property type="entry name" value="Restriction endonuclease-like"/>
    <property type="match status" value="1"/>
</dbReference>
<accession>A0A9Q9IF60</accession>
<evidence type="ECO:0000313" key="2">
    <source>
        <dbReference type="EMBL" id="UWZ54586.1"/>
    </source>
</evidence>
<dbReference type="RefSeq" id="WP_081970934.1">
    <property type="nucleotide sequence ID" value="NZ_CP073767.1"/>
</dbReference>
<dbReference type="AlphaFoldDB" id="A0A9Q9IF60"/>
<dbReference type="Pfam" id="PF05685">
    <property type="entry name" value="Uma2"/>
    <property type="match status" value="1"/>
</dbReference>
<evidence type="ECO:0000259" key="1">
    <source>
        <dbReference type="Pfam" id="PF05685"/>
    </source>
</evidence>
<dbReference type="KEGG" id="daur:Daura_50615"/>
<dbReference type="PANTHER" id="PTHR35400:SF3">
    <property type="entry name" value="SLL1072 PROTEIN"/>
    <property type="match status" value="1"/>
</dbReference>
<dbReference type="InterPro" id="IPR011335">
    <property type="entry name" value="Restrct_endonuc-II-like"/>
</dbReference>
<keyword evidence="2" id="KW-0378">Hydrolase</keyword>
<dbReference type="PANTHER" id="PTHR35400">
    <property type="entry name" value="SLR1083 PROTEIN"/>
    <property type="match status" value="1"/>
</dbReference>
<evidence type="ECO:0000313" key="3">
    <source>
        <dbReference type="Proteomes" id="UP001058003"/>
    </source>
</evidence>
<dbReference type="EMBL" id="CP073767">
    <property type="protein sequence ID" value="UWZ54586.1"/>
    <property type="molecule type" value="Genomic_DNA"/>
</dbReference>
<dbReference type="OrthoDB" id="9799703at2"/>
<dbReference type="InterPro" id="IPR012296">
    <property type="entry name" value="Nuclease_put_TT1808"/>
</dbReference>
<keyword evidence="2" id="KW-0540">Nuclease</keyword>
<feature type="domain" description="Putative restriction endonuclease" evidence="1">
    <location>
        <begin position="16"/>
        <end position="175"/>
    </location>
</feature>
<gene>
    <name evidence="2" type="ORF">Daura_50615</name>
</gene>
<proteinExistence type="predicted"/>
<keyword evidence="2" id="KW-0255">Endonuclease</keyword>
<protein>
    <submittedName>
        <fullName evidence="2">Uma2 family endonuclease</fullName>
    </submittedName>
</protein>
<reference evidence="2" key="1">
    <citation type="submission" date="2021-04" db="EMBL/GenBank/DDBJ databases">
        <title>Dactylosporangium aurantiacum NRRL B-8018 full assembly.</title>
        <authorList>
            <person name="Hartkoorn R.C."/>
            <person name="Beaudoing E."/>
            <person name="Hot D."/>
        </authorList>
    </citation>
    <scope>NUCLEOTIDE SEQUENCE</scope>
    <source>
        <strain evidence="2">NRRL B-8018</strain>
    </source>
</reference>
<name>A0A9Q9IF60_9ACTN</name>
<dbReference type="CDD" id="cd06260">
    <property type="entry name" value="DUF820-like"/>
    <property type="match status" value="1"/>
</dbReference>
<dbReference type="InterPro" id="IPR008538">
    <property type="entry name" value="Uma2"/>
</dbReference>
<dbReference type="Gene3D" id="3.90.1570.10">
    <property type="entry name" value="tt1808, chain A"/>
    <property type="match status" value="1"/>
</dbReference>
<dbReference type="GO" id="GO:0004519">
    <property type="term" value="F:endonuclease activity"/>
    <property type="evidence" value="ECO:0007669"/>
    <property type="project" value="UniProtKB-KW"/>
</dbReference>
<keyword evidence="3" id="KW-1185">Reference proteome</keyword>